<feature type="compositionally biased region" description="Basic and acidic residues" evidence="1">
    <location>
        <begin position="114"/>
        <end position="124"/>
    </location>
</feature>
<organism evidence="2 3">
    <name type="scientific">Thamnidium elegans</name>
    <dbReference type="NCBI Taxonomy" id="101142"/>
    <lineage>
        <taxon>Eukaryota</taxon>
        <taxon>Fungi</taxon>
        <taxon>Fungi incertae sedis</taxon>
        <taxon>Mucoromycota</taxon>
        <taxon>Mucoromycotina</taxon>
        <taxon>Mucoromycetes</taxon>
        <taxon>Mucorales</taxon>
        <taxon>Mucorineae</taxon>
        <taxon>Mucoraceae</taxon>
        <taxon>Thamnidium</taxon>
    </lineage>
</organism>
<accession>A0A8H7SST3</accession>
<reference evidence="2" key="1">
    <citation type="submission" date="2021-01" db="EMBL/GenBank/DDBJ databases">
        <title>Metabolic potential, ecology and presence of endohyphal bacteria is reflected in genomic diversity of Mucoromycotina.</title>
        <authorList>
            <person name="Muszewska A."/>
            <person name="Okrasinska A."/>
            <person name="Steczkiewicz K."/>
            <person name="Drgas O."/>
            <person name="Orlowska M."/>
            <person name="Perlinska-Lenart U."/>
            <person name="Aleksandrzak-Piekarczyk T."/>
            <person name="Szatraj K."/>
            <person name="Zielenkiewicz U."/>
            <person name="Pilsyk S."/>
            <person name="Malc E."/>
            <person name="Mieczkowski P."/>
            <person name="Kruszewska J.S."/>
            <person name="Biernat P."/>
            <person name="Pawlowska J."/>
        </authorList>
    </citation>
    <scope>NUCLEOTIDE SEQUENCE</scope>
    <source>
        <strain evidence="2">WA0000018081</strain>
    </source>
</reference>
<evidence type="ECO:0000313" key="2">
    <source>
        <dbReference type="EMBL" id="KAG2233763.1"/>
    </source>
</evidence>
<feature type="compositionally biased region" description="Basic residues" evidence="1">
    <location>
        <begin position="101"/>
        <end position="113"/>
    </location>
</feature>
<dbReference type="AlphaFoldDB" id="A0A8H7SST3"/>
<name>A0A8H7SST3_9FUNG</name>
<dbReference type="Proteomes" id="UP000613177">
    <property type="component" value="Unassembled WGS sequence"/>
</dbReference>
<protein>
    <submittedName>
        <fullName evidence="2">Uncharacterized protein</fullName>
    </submittedName>
</protein>
<sequence>MSDLSKAIDTYISDHKTPSLAGFVLDHQSLVSTYIVQFDKITDAKANLERKMRTAYFAKHPKRKRGPGLKVNLEKLWSSSKLDDSVGIEGNKTLEPSIKASGRKARKRLKNKNATKEKETKENESEQSSEVESSCKSDEEDETVDEIAYKLNDEDATEFEQALLSNTGSPHILKNGIRLKLNNIPKTTSTTAPSTLASTAKKSTAEIIYTRSYLLLNDGFLLVRIDTHFPFDSS</sequence>
<dbReference type="EMBL" id="JAEPRE010000070">
    <property type="protein sequence ID" value="KAG2233763.1"/>
    <property type="molecule type" value="Genomic_DNA"/>
</dbReference>
<evidence type="ECO:0000256" key="1">
    <source>
        <dbReference type="SAM" id="MobiDB-lite"/>
    </source>
</evidence>
<evidence type="ECO:0000313" key="3">
    <source>
        <dbReference type="Proteomes" id="UP000613177"/>
    </source>
</evidence>
<gene>
    <name evidence="2" type="ORF">INT48_002249</name>
</gene>
<keyword evidence="3" id="KW-1185">Reference proteome</keyword>
<proteinExistence type="predicted"/>
<feature type="region of interest" description="Disordered" evidence="1">
    <location>
        <begin position="99"/>
        <end position="142"/>
    </location>
</feature>
<comment type="caution">
    <text evidence="2">The sequence shown here is derived from an EMBL/GenBank/DDBJ whole genome shotgun (WGS) entry which is preliminary data.</text>
</comment>